<organism evidence="2">
    <name type="scientific">marine sediment metagenome</name>
    <dbReference type="NCBI Taxonomy" id="412755"/>
    <lineage>
        <taxon>unclassified sequences</taxon>
        <taxon>metagenomes</taxon>
        <taxon>ecological metagenomes</taxon>
    </lineage>
</organism>
<reference evidence="2" key="1">
    <citation type="journal article" date="2015" name="Nature">
        <title>Complex archaea that bridge the gap between prokaryotes and eukaryotes.</title>
        <authorList>
            <person name="Spang A."/>
            <person name="Saw J.H."/>
            <person name="Jorgensen S.L."/>
            <person name="Zaremba-Niedzwiedzka K."/>
            <person name="Martijn J."/>
            <person name="Lind A.E."/>
            <person name="van Eijk R."/>
            <person name="Schleper C."/>
            <person name="Guy L."/>
            <person name="Ettema T.J."/>
        </authorList>
    </citation>
    <scope>NUCLEOTIDE SEQUENCE</scope>
</reference>
<dbReference type="InterPro" id="IPR018490">
    <property type="entry name" value="cNMP-bd_dom_sf"/>
</dbReference>
<comment type="caution">
    <text evidence="2">The sequence shown here is derived from an EMBL/GenBank/DDBJ whole genome shotgun (WGS) entry which is preliminary data.</text>
</comment>
<dbReference type="PROSITE" id="PS50042">
    <property type="entry name" value="CNMP_BINDING_3"/>
    <property type="match status" value="1"/>
</dbReference>
<evidence type="ECO:0000313" key="2">
    <source>
        <dbReference type="EMBL" id="KKN42923.1"/>
    </source>
</evidence>
<proteinExistence type="predicted"/>
<protein>
    <recommendedName>
        <fullName evidence="1">Cyclic nucleotide-binding domain-containing protein</fullName>
    </recommendedName>
</protein>
<dbReference type="Gene3D" id="2.60.120.10">
    <property type="entry name" value="Jelly Rolls"/>
    <property type="match status" value="1"/>
</dbReference>
<feature type="domain" description="Cyclic nucleotide-binding" evidence="1">
    <location>
        <begin position="6"/>
        <end position="115"/>
    </location>
</feature>
<accession>A0A0F9TNE5</accession>
<sequence>MNDFQIFKNIQNHIVLNEVEKLQIIASFSVIDIQKKQQILEQGKLCKRIYFVESGSLRAFNIGVDGKTSTIMFAVKDWWITDMNAFVKKCPSLFYIEALETSKVVALEFDALERLCETVPKLERFFRILFQNAYIREQQRALQSISMTTDQRYRQFIMNYPAIVQKVTQKQIASYLGITPEFLSAIKNK</sequence>
<dbReference type="Pfam" id="PF00027">
    <property type="entry name" value="cNMP_binding"/>
    <property type="match status" value="1"/>
</dbReference>
<dbReference type="EMBL" id="LAZR01001548">
    <property type="protein sequence ID" value="KKN42923.1"/>
    <property type="molecule type" value="Genomic_DNA"/>
</dbReference>
<dbReference type="InterPro" id="IPR000595">
    <property type="entry name" value="cNMP-bd_dom"/>
</dbReference>
<dbReference type="CDD" id="cd00038">
    <property type="entry name" value="CAP_ED"/>
    <property type="match status" value="1"/>
</dbReference>
<evidence type="ECO:0000259" key="1">
    <source>
        <dbReference type="PROSITE" id="PS50042"/>
    </source>
</evidence>
<name>A0A0F9TNE5_9ZZZZ</name>
<dbReference type="SUPFAM" id="SSF51206">
    <property type="entry name" value="cAMP-binding domain-like"/>
    <property type="match status" value="1"/>
</dbReference>
<dbReference type="AlphaFoldDB" id="A0A0F9TNE5"/>
<dbReference type="InterPro" id="IPR014710">
    <property type="entry name" value="RmlC-like_jellyroll"/>
</dbReference>
<gene>
    <name evidence="2" type="ORF">LCGC14_0708420</name>
</gene>